<dbReference type="PANTHER" id="PTHR42678">
    <property type="entry name" value="AMIDASE"/>
    <property type="match status" value="1"/>
</dbReference>
<sequence>MRKMRIFINITLFVVLFAHLARAEIISDKDCFSSFPQDINIKVIHHAIKTQQITCERLIQCYIMRIKAYNLSSSKHAPINAFTTIHPNVMDKARQLDVQYSQTKQLAGSLHCIPVILKDNINSYDSTTTSGSLALLGNQPNKDAFLVSQLRKAGAIILGKGSMDELASGMFGISSRSGRIGNPYDTNRNPGGSSGGPAAAVSANFAVIGIGTDNSGSIRIPAAFNGVYGLRPSIGLVSQRGIFPAGNLDGVAGPFARNIEDLAIVLDVIAKKDPKDIKTQTVPRKKSYSSLLRKQGLKGKRIGILRQVGNVDTFKDTPNNIRQKFNQALQVMKHSGAVLIDNVRLPLFINDRTPNMAGMREDVNAYLKSFPAVRKSIQDICESNRTRVFGDAEQCMSFYDSLPIKYGKQYDNALKNFAKNKHYVENIMNQQQLEALLIPISRTGTATYEANEINTWLAPVSSNSGLPALAINIGYLNKMPVGIELLGKPFAEGRLIEIAYSFEKNSPPRIYPNMPKKNKALEGLDIAKYNNLLTLIGYRSYIEVLKNNKQESYWQVLSSDVFKEIVNRIINTSSVEQKNLSSTEKHINEQ</sequence>
<comment type="caution">
    <text evidence="2">The sequence shown here is derived from an EMBL/GenBank/DDBJ whole genome shotgun (WGS) entry which is preliminary data.</text>
</comment>
<keyword evidence="3" id="KW-1185">Reference proteome</keyword>
<reference evidence="2 3" key="1">
    <citation type="submission" date="2015-11" db="EMBL/GenBank/DDBJ databases">
        <title>Genomic analysis of 38 Legionella species identifies large and diverse effector repertoires.</title>
        <authorList>
            <person name="Burstein D."/>
            <person name="Amaro F."/>
            <person name="Zusman T."/>
            <person name="Lifshitz Z."/>
            <person name="Cohen O."/>
            <person name="Gilbert J.A."/>
            <person name="Pupko T."/>
            <person name="Shuman H.A."/>
            <person name="Segal G."/>
        </authorList>
    </citation>
    <scope>NUCLEOTIDE SEQUENCE [LARGE SCALE GENOMIC DNA]</scope>
    <source>
        <strain evidence="2 3">Bercovier 4</strain>
    </source>
</reference>
<dbReference type="Gene3D" id="3.90.1300.10">
    <property type="entry name" value="Amidase signature (AS) domain"/>
    <property type="match status" value="1"/>
</dbReference>
<accession>A0A0W0VR53</accession>
<dbReference type="PANTHER" id="PTHR42678:SF34">
    <property type="entry name" value="OS04G0183300 PROTEIN"/>
    <property type="match status" value="1"/>
</dbReference>
<dbReference type="STRING" id="454.Lisr_1518"/>
<evidence type="ECO:0000313" key="2">
    <source>
        <dbReference type="EMBL" id="KTD22265.1"/>
    </source>
</evidence>
<dbReference type="PATRIC" id="fig|454.4.peg.1654"/>
<dbReference type="InterPro" id="IPR036928">
    <property type="entry name" value="AS_sf"/>
</dbReference>
<proteinExistence type="predicted"/>
<name>A0A0W0VR53_9GAMM</name>
<evidence type="ECO:0000259" key="1">
    <source>
        <dbReference type="Pfam" id="PF01425"/>
    </source>
</evidence>
<dbReference type="InterPro" id="IPR023631">
    <property type="entry name" value="Amidase_dom"/>
</dbReference>
<gene>
    <name evidence="2" type="ORF">Lisr_1518</name>
</gene>
<protein>
    <submittedName>
        <fullName evidence="2">Amidase</fullName>
    </submittedName>
</protein>
<organism evidence="2 3">
    <name type="scientific">Legionella israelensis</name>
    <dbReference type="NCBI Taxonomy" id="454"/>
    <lineage>
        <taxon>Bacteria</taxon>
        <taxon>Pseudomonadati</taxon>
        <taxon>Pseudomonadota</taxon>
        <taxon>Gammaproteobacteria</taxon>
        <taxon>Legionellales</taxon>
        <taxon>Legionellaceae</taxon>
        <taxon>Legionella</taxon>
    </lineage>
</organism>
<dbReference type="Pfam" id="PF01425">
    <property type="entry name" value="Amidase"/>
    <property type="match status" value="1"/>
</dbReference>
<evidence type="ECO:0000313" key="3">
    <source>
        <dbReference type="Proteomes" id="UP000054761"/>
    </source>
</evidence>
<dbReference type="EMBL" id="LNYH01000088">
    <property type="protein sequence ID" value="KTD22265.1"/>
    <property type="molecule type" value="Genomic_DNA"/>
</dbReference>
<dbReference type="Proteomes" id="UP000054761">
    <property type="component" value="Unassembled WGS sequence"/>
</dbReference>
<dbReference type="AlphaFoldDB" id="A0A0W0VR53"/>
<feature type="domain" description="Amidase" evidence="1">
    <location>
        <begin position="75"/>
        <end position="495"/>
    </location>
</feature>
<dbReference type="SUPFAM" id="SSF75304">
    <property type="entry name" value="Amidase signature (AS) enzymes"/>
    <property type="match status" value="1"/>
</dbReference>